<organism evidence="1 2">
    <name type="scientific">Candidatus Methanofastidiosum methylothiophilum</name>
    <dbReference type="NCBI Taxonomy" id="1705564"/>
    <lineage>
        <taxon>Archaea</taxon>
        <taxon>Methanobacteriati</taxon>
        <taxon>Methanobacteriota</taxon>
        <taxon>Stenosarchaea group</taxon>
        <taxon>Candidatus Methanofastidiosia</taxon>
        <taxon>Candidatus Methanofastidiosales</taxon>
        <taxon>Candidatus Methanofastidiosaceae</taxon>
        <taxon>Candidatus Methanofastidiosum</taxon>
    </lineage>
</organism>
<accession>A0A150IMG5</accession>
<dbReference type="AlphaFoldDB" id="A0A150IMG5"/>
<comment type="caution">
    <text evidence="1">The sequence shown here is derived from an EMBL/GenBank/DDBJ whole genome shotgun (WGS) entry which is preliminary data.</text>
</comment>
<protein>
    <submittedName>
        <fullName evidence="1">Uncharacterized protein</fullName>
    </submittedName>
</protein>
<proteinExistence type="predicted"/>
<evidence type="ECO:0000313" key="1">
    <source>
        <dbReference type="EMBL" id="KYC46102.1"/>
    </source>
</evidence>
<sequence length="112" mass="12872">MGVANTRSISGNEDKVKEFSDYKLITREDDLTEEALDSMRGIGVEDLYLGIQEDESGSLYAEIYGDSYLSECLWTQEEVEKGLEELRKERGYNVSEVERAIRWGEIKVLPRK</sequence>
<name>A0A150IMG5_9EURY</name>
<dbReference type="Proteomes" id="UP000075578">
    <property type="component" value="Unassembled WGS sequence"/>
</dbReference>
<gene>
    <name evidence="1" type="ORF">AMQ74_01871</name>
</gene>
<dbReference type="EMBL" id="LNGD01000224">
    <property type="protein sequence ID" value="KYC46102.1"/>
    <property type="molecule type" value="Genomic_DNA"/>
</dbReference>
<evidence type="ECO:0000313" key="2">
    <source>
        <dbReference type="Proteomes" id="UP000075578"/>
    </source>
</evidence>
<reference evidence="1 2" key="1">
    <citation type="journal article" date="2016" name="ISME J.">
        <title>Chasing the elusive Euryarchaeota class WSA2: genomes reveal a uniquely fastidious methyl-reducing methanogen.</title>
        <authorList>
            <person name="Nobu M.K."/>
            <person name="Narihiro T."/>
            <person name="Kuroda K."/>
            <person name="Mei R."/>
            <person name="Liu W.T."/>
        </authorList>
    </citation>
    <scope>NUCLEOTIDE SEQUENCE [LARGE SCALE GENOMIC DNA]</scope>
    <source>
        <strain evidence="1">U1lsi0528_Bin089</strain>
    </source>
</reference>